<feature type="region of interest" description="Disordered" evidence="1">
    <location>
        <begin position="278"/>
        <end position="342"/>
    </location>
</feature>
<organism evidence="2 3">
    <name type="scientific">Trichosporon asahii var. asahii (strain CBS 8904)</name>
    <name type="common">Yeast</name>
    <dbReference type="NCBI Taxonomy" id="1220162"/>
    <lineage>
        <taxon>Eukaryota</taxon>
        <taxon>Fungi</taxon>
        <taxon>Dikarya</taxon>
        <taxon>Basidiomycota</taxon>
        <taxon>Agaricomycotina</taxon>
        <taxon>Tremellomycetes</taxon>
        <taxon>Trichosporonales</taxon>
        <taxon>Trichosporonaceae</taxon>
        <taxon>Trichosporon</taxon>
    </lineage>
</organism>
<dbReference type="EMBL" id="AMBO01000286">
    <property type="protein sequence ID" value="EKD02392.1"/>
    <property type="molecule type" value="Genomic_DNA"/>
</dbReference>
<dbReference type="HOGENOM" id="CLU_061637_0_0_1"/>
<evidence type="ECO:0000313" key="2">
    <source>
        <dbReference type="EMBL" id="EKD02392.1"/>
    </source>
</evidence>
<comment type="caution">
    <text evidence="2">The sequence shown here is derived from an EMBL/GenBank/DDBJ whole genome shotgun (WGS) entry which is preliminary data.</text>
</comment>
<dbReference type="Proteomes" id="UP000006757">
    <property type="component" value="Unassembled WGS sequence"/>
</dbReference>
<protein>
    <recommendedName>
        <fullName evidence="4">F-box domain-containing protein</fullName>
    </recommendedName>
</protein>
<evidence type="ECO:0000256" key="1">
    <source>
        <dbReference type="SAM" id="MobiDB-lite"/>
    </source>
</evidence>
<keyword evidence="3" id="KW-1185">Reference proteome</keyword>
<dbReference type="AlphaFoldDB" id="K1VS66"/>
<dbReference type="InParanoid" id="K1VS66"/>
<evidence type="ECO:0000313" key="3">
    <source>
        <dbReference type="Proteomes" id="UP000006757"/>
    </source>
</evidence>
<sequence>MTDEASPARVLDGLHFPHILDIVLGHAPPATLMAISQVCHEWRNFIKRLFYHTTVYAWEDVENPQLHVKFGRSFDAREVICEAPQLLRHCQILDSEPPEGNRCVNETGILYDAFPSLTTVRVSNCWEWKGDPVGVRILHYASAAAAHGGCPACCWPSSHSVKNKPPTTVERFVLTTWGEEDKFDRRIPDSFGSITAIFLMSSDPGACSEYLEELWNSFGELAADAWFEMKPFVVVNACSLDAHPVWLRGLEGHNAEEGMRQKAIEIVIKDFKYMRFSDTDDSSDESGNSDSETGSQGSTADSFHTAESDPLALDVDMDGPDSQDLASPAGQPVSSVPVSDSQYGSRFVLPSDWEWDAPPPPGPVSPIHFITLEEYRALVGDLQFAIDTQRGWVSDPTLAEGHGLR</sequence>
<gene>
    <name evidence="2" type="ORF">A1Q2_03284</name>
</gene>
<evidence type="ECO:0008006" key="4">
    <source>
        <dbReference type="Google" id="ProtNLM"/>
    </source>
</evidence>
<reference evidence="2 3" key="1">
    <citation type="journal article" date="2012" name="Eukaryot. Cell">
        <title>Genome sequence of the Trichosporon asahii environmental strain CBS 8904.</title>
        <authorList>
            <person name="Yang R.Y."/>
            <person name="Li H.T."/>
            <person name="Zhu H."/>
            <person name="Zhou G.P."/>
            <person name="Wang M."/>
            <person name="Wang L."/>
        </authorList>
    </citation>
    <scope>NUCLEOTIDE SEQUENCE [LARGE SCALE GENOMIC DNA]</scope>
    <source>
        <strain evidence="2 3">CBS 8904</strain>
    </source>
</reference>
<accession>K1VS66</accession>
<proteinExistence type="predicted"/>
<feature type="compositionally biased region" description="Low complexity" evidence="1">
    <location>
        <begin position="285"/>
        <end position="295"/>
    </location>
</feature>
<name>K1VS66_TRIAC</name>